<dbReference type="EMBL" id="NBNE01006916">
    <property type="protein sequence ID" value="OWZ01356.1"/>
    <property type="molecule type" value="Genomic_DNA"/>
</dbReference>
<dbReference type="Pfam" id="PF13843">
    <property type="entry name" value="DDE_Tnp_1_7"/>
    <property type="match status" value="1"/>
</dbReference>
<feature type="domain" description="PiggyBac transposable element-derived protein" evidence="1">
    <location>
        <begin position="2"/>
        <end position="96"/>
    </location>
</feature>
<keyword evidence="3" id="KW-1185">Reference proteome</keyword>
<accession>A0A225V660</accession>
<evidence type="ECO:0000259" key="1">
    <source>
        <dbReference type="Pfam" id="PF13843"/>
    </source>
</evidence>
<dbReference type="AlphaFoldDB" id="A0A225V660"/>
<organism evidence="2 3">
    <name type="scientific">Phytophthora megakarya</name>
    <dbReference type="NCBI Taxonomy" id="4795"/>
    <lineage>
        <taxon>Eukaryota</taxon>
        <taxon>Sar</taxon>
        <taxon>Stramenopiles</taxon>
        <taxon>Oomycota</taxon>
        <taxon>Peronosporomycetes</taxon>
        <taxon>Peronosporales</taxon>
        <taxon>Peronosporaceae</taxon>
        <taxon>Phytophthora</taxon>
    </lineage>
</organism>
<dbReference type="InterPro" id="IPR029526">
    <property type="entry name" value="PGBD"/>
</dbReference>
<dbReference type="PANTHER" id="PTHR46599:SF3">
    <property type="entry name" value="PIGGYBAC TRANSPOSABLE ELEMENT-DERIVED PROTEIN 4"/>
    <property type="match status" value="1"/>
</dbReference>
<dbReference type="OrthoDB" id="93184at2759"/>
<sequence>MGFNFCGTIQKNHMGWCNDVQYAFKKRPRNFPRGDFKMPTATHNPSGQLRGTQVSSEMTAVTRREKNEMLTTVPCPGVVSMYLKNMGSVDRHDQLRLQPFLGLMGMVLVNGYIIHKSNARHQLQESSHSFRLHVHKMLHQNYLREVFLDVPNRSLAAGKGHELMQTTRARQRQCEVCSVYKPSHKKRGSTSTYYCPEISAGKRGLVTLCNKFHNHAENKG</sequence>
<dbReference type="Proteomes" id="UP000198211">
    <property type="component" value="Unassembled WGS sequence"/>
</dbReference>
<name>A0A225V660_9STRA</name>
<proteinExistence type="predicted"/>
<dbReference type="PANTHER" id="PTHR46599">
    <property type="entry name" value="PIGGYBAC TRANSPOSABLE ELEMENT-DERIVED PROTEIN 4"/>
    <property type="match status" value="1"/>
</dbReference>
<evidence type="ECO:0000313" key="3">
    <source>
        <dbReference type="Proteomes" id="UP000198211"/>
    </source>
</evidence>
<evidence type="ECO:0000313" key="2">
    <source>
        <dbReference type="EMBL" id="OWZ01356.1"/>
    </source>
</evidence>
<comment type="caution">
    <text evidence="2">The sequence shown here is derived from an EMBL/GenBank/DDBJ whole genome shotgun (WGS) entry which is preliminary data.</text>
</comment>
<gene>
    <name evidence="2" type="ORF">PHMEG_00027275</name>
</gene>
<protein>
    <recommendedName>
        <fullName evidence="1">PiggyBac transposable element-derived protein domain-containing protein</fullName>
    </recommendedName>
</protein>
<reference evidence="3" key="1">
    <citation type="submission" date="2017-03" db="EMBL/GenBank/DDBJ databases">
        <title>Phytopthora megakarya and P. palmivora, two closely related causual agents of cacao black pod achieved similar genome size and gene model numbers by different mechanisms.</title>
        <authorList>
            <person name="Ali S."/>
            <person name="Shao J."/>
            <person name="Larry D.J."/>
            <person name="Kronmiller B."/>
            <person name="Shen D."/>
            <person name="Strem M.D."/>
            <person name="Melnick R.L."/>
            <person name="Guiltinan M.J."/>
            <person name="Tyler B.M."/>
            <person name="Meinhardt L.W."/>
            <person name="Bailey B.A."/>
        </authorList>
    </citation>
    <scope>NUCLEOTIDE SEQUENCE [LARGE SCALE GENOMIC DNA]</scope>
    <source>
        <strain evidence="3">zdho120</strain>
    </source>
</reference>